<dbReference type="InterPro" id="IPR013078">
    <property type="entry name" value="His_Pase_superF_clade-1"/>
</dbReference>
<gene>
    <name evidence="1" type="ORF">Alo02nite_25180</name>
    <name evidence="2" type="ORF">BJ964_007174</name>
</gene>
<evidence type="ECO:0000313" key="3">
    <source>
        <dbReference type="Proteomes" id="UP000590511"/>
    </source>
</evidence>
<evidence type="ECO:0000313" key="2">
    <source>
        <dbReference type="EMBL" id="MBB4753013.1"/>
    </source>
</evidence>
<dbReference type="RefSeq" id="WP_188124760.1">
    <property type="nucleotide sequence ID" value="NZ_BOMP01000034.1"/>
</dbReference>
<dbReference type="Pfam" id="PF00300">
    <property type="entry name" value="His_Phos_1"/>
    <property type="match status" value="1"/>
</dbReference>
<dbReference type="EMBL" id="BOMP01000034">
    <property type="protein sequence ID" value="GIE39620.1"/>
    <property type="molecule type" value="Genomic_DNA"/>
</dbReference>
<proteinExistence type="predicted"/>
<sequence length="167" mass="17919">MSRILLVRHAMPEIDPGVPAELWRLSAAGRAAARELALLIQPGARFVSSPEPKAMETLAQIAGDTRVAVDSGFAEVRRPPAWTGGDVYRAAARAYLNGADHEGWEPRDQVVGRFAAAVDRHAAAGGTLVIGTHGLAGTLWLASRHAVGWPAEQFWEALRFPDLIEAP</sequence>
<dbReference type="Proteomes" id="UP000590511">
    <property type="component" value="Unassembled WGS sequence"/>
</dbReference>
<dbReference type="SUPFAM" id="SSF53254">
    <property type="entry name" value="Phosphoglycerate mutase-like"/>
    <property type="match status" value="1"/>
</dbReference>
<evidence type="ECO:0000313" key="4">
    <source>
        <dbReference type="Proteomes" id="UP000631312"/>
    </source>
</evidence>
<evidence type="ECO:0000313" key="1">
    <source>
        <dbReference type="EMBL" id="GIE39620.1"/>
    </source>
</evidence>
<reference evidence="2 3" key="1">
    <citation type="submission" date="2020-08" db="EMBL/GenBank/DDBJ databases">
        <title>Sequencing the genomes of 1000 actinobacteria strains.</title>
        <authorList>
            <person name="Klenk H.-P."/>
        </authorList>
    </citation>
    <scope>NUCLEOTIDE SEQUENCE [LARGE SCALE GENOMIC DNA]</scope>
    <source>
        <strain evidence="2 3">DSM 43150</strain>
    </source>
</reference>
<dbReference type="Proteomes" id="UP000631312">
    <property type="component" value="Unassembled WGS sequence"/>
</dbReference>
<dbReference type="InterPro" id="IPR029033">
    <property type="entry name" value="His_PPase_superfam"/>
</dbReference>
<reference evidence="1 4" key="2">
    <citation type="submission" date="2021-01" db="EMBL/GenBank/DDBJ databases">
        <title>Whole genome shotgun sequence of Actinoplanes lobatus NBRC 12513.</title>
        <authorList>
            <person name="Komaki H."/>
            <person name="Tamura T."/>
        </authorList>
    </citation>
    <scope>NUCLEOTIDE SEQUENCE [LARGE SCALE GENOMIC DNA]</scope>
    <source>
        <strain evidence="1 4">NBRC 12513</strain>
    </source>
</reference>
<protein>
    <submittedName>
        <fullName evidence="2">Broad specificity phosphatase PhoE</fullName>
    </submittedName>
</protein>
<dbReference type="EMBL" id="JACHNC010000001">
    <property type="protein sequence ID" value="MBB4753013.1"/>
    <property type="molecule type" value="Genomic_DNA"/>
</dbReference>
<dbReference type="AlphaFoldDB" id="A0A7W7HM25"/>
<dbReference type="Gene3D" id="3.40.50.1240">
    <property type="entry name" value="Phosphoglycerate mutase-like"/>
    <property type="match status" value="1"/>
</dbReference>
<comment type="caution">
    <text evidence="2">The sequence shown here is derived from an EMBL/GenBank/DDBJ whole genome shotgun (WGS) entry which is preliminary data.</text>
</comment>
<organism evidence="2 3">
    <name type="scientific">Actinoplanes lobatus</name>
    <dbReference type="NCBI Taxonomy" id="113568"/>
    <lineage>
        <taxon>Bacteria</taxon>
        <taxon>Bacillati</taxon>
        <taxon>Actinomycetota</taxon>
        <taxon>Actinomycetes</taxon>
        <taxon>Micromonosporales</taxon>
        <taxon>Micromonosporaceae</taxon>
        <taxon>Actinoplanes</taxon>
    </lineage>
</organism>
<keyword evidence="4" id="KW-1185">Reference proteome</keyword>
<accession>A0A7W7HM25</accession>
<name>A0A7W7HM25_9ACTN</name>